<dbReference type="PROSITE" id="PS50172">
    <property type="entry name" value="BRCT"/>
    <property type="match status" value="1"/>
</dbReference>
<dbReference type="Proteomes" id="UP001152795">
    <property type="component" value="Unassembled WGS sequence"/>
</dbReference>
<sequence>MQKIFDGYEFYFMLKKQTHTQVHILMKRIEEQGGVITDLQRDTTTHIVTSKGSMSANHIVNKDCTPQQYHLCVDWIAECLKKGLQVPNEGFHVQLALEDEHPCKFLIMNPHPKGKKQSQKISLHVTPNIIHY</sequence>
<dbReference type="SMART" id="SM00292">
    <property type="entry name" value="BRCT"/>
    <property type="match status" value="1"/>
</dbReference>
<dbReference type="InterPro" id="IPR036420">
    <property type="entry name" value="BRCT_dom_sf"/>
</dbReference>
<evidence type="ECO:0000313" key="2">
    <source>
        <dbReference type="Proteomes" id="UP001152795"/>
    </source>
</evidence>
<dbReference type="InterPro" id="IPR001357">
    <property type="entry name" value="BRCT_dom"/>
</dbReference>
<dbReference type="SUPFAM" id="SSF52113">
    <property type="entry name" value="BRCT domain"/>
    <property type="match status" value="1"/>
</dbReference>
<reference evidence="1" key="1">
    <citation type="submission" date="2020-04" db="EMBL/GenBank/DDBJ databases">
        <authorList>
            <person name="Alioto T."/>
            <person name="Alioto T."/>
            <person name="Gomez Garrido J."/>
        </authorList>
    </citation>
    <scope>NUCLEOTIDE SEQUENCE</scope>
    <source>
        <strain evidence="1">A484AB</strain>
    </source>
</reference>
<accession>A0A6S7G6J5</accession>
<dbReference type="Pfam" id="PF00533">
    <property type="entry name" value="BRCT"/>
    <property type="match status" value="1"/>
</dbReference>
<protein>
    <submittedName>
        <fullName evidence="1">Uncharacterized protein</fullName>
    </submittedName>
</protein>
<keyword evidence="2" id="KW-1185">Reference proteome</keyword>
<evidence type="ECO:0000313" key="1">
    <source>
        <dbReference type="EMBL" id="CAB3986273.1"/>
    </source>
</evidence>
<organism evidence="1 2">
    <name type="scientific">Paramuricea clavata</name>
    <name type="common">Red gorgonian</name>
    <name type="synonym">Violescent sea-whip</name>
    <dbReference type="NCBI Taxonomy" id="317549"/>
    <lineage>
        <taxon>Eukaryota</taxon>
        <taxon>Metazoa</taxon>
        <taxon>Cnidaria</taxon>
        <taxon>Anthozoa</taxon>
        <taxon>Octocorallia</taxon>
        <taxon>Malacalcyonacea</taxon>
        <taxon>Plexauridae</taxon>
        <taxon>Paramuricea</taxon>
    </lineage>
</organism>
<comment type="caution">
    <text evidence="1">The sequence shown here is derived from an EMBL/GenBank/DDBJ whole genome shotgun (WGS) entry which is preliminary data.</text>
</comment>
<proteinExistence type="predicted"/>
<dbReference type="EMBL" id="CACRXK020000990">
    <property type="protein sequence ID" value="CAB3986273.1"/>
    <property type="molecule type" value="Genomic_DNA"/>
</dbReference>
<gene>
    <name evidence="1" type="ORF">PACLA_8A043283</name>
</gene>
<name>A0A6S7G6J5_PARCT</name>
<dbReference type="Gene3D" id="3.40.50.10190">
    <property type="entry name" value="BRCT domain"/>
    <property type="match status" value="1"/>
</dbReference>
<dbReference type="AlphaFoldDB" id="A0A6S7G6J5"/>